<protein>
    <submittedName>
        <fullName evidence="1">Uncharacterized protein</fullName>
    </submittedName>
</protein>
<dbReference type="Proteomes" id="UP001497382">
    <property type="component" value="Unassembled WGS sequence"/>
</dbReference>
<comment type="caution">
    <text evidence="1">The sequence shown here is derived from an EMBL/GenBank/DDBJ whole genome shotgun (WGS) entry which is preliminary data.</text>
</comment>
<proteinExistence type="predicted"/>
<sequence length="359" mass="40607">MKMINHQFSSCNDVSHNLELLNLDDPLKGPFVLHAALEIFHVYCDSSALLNHCLNFGNFQAAAKLCSLENMFDQAVKYQLEALVSVSNSSRIDLQMALHVISFYTNLLEHENIDLNKKFLTHIIKFWMKNNLPVPPLESFFHYYQRIFAYPLSLLIFSENIPDLDPESHGEFLKSLSARFCLTIIQGVLNKVEQGCHLVNLLEEMDILSDTANVLNQIQASDALTWDDSIPQDRLWLDIMHNLQTGVMSHSAILLTSSDVDLLAKSLLSEKLYVQSFNNTLSSINKLNSNGNDAVIFSCGHHYTLPAFQANILPLFKESLQSLFYSIPQTMKFLLSEYQEDLITAACPKCVGAEINNDL</sequence>
<organism evidence="1 2">
    <name type="scientific">Larinioides sclopetarius</name>
    <dbReference type="NCBI Taxonomy" id="280406"/>
    <lineage>
        <taxon>Eukaryota</taxon>
        <taxon>Metazoa</taxon>
        <taxon>Ecdysozoa</taxon>
        <taxon>Arthropoda</taxon>
        <taxon>Chelicerata</taxon>
        <taxon>Arachnida</taxon>
        <taxon>Araneae</taxon>
        <taxon>Araneomorphae</taxon>
        <taxon>Entelegynae</taxon>
        <taxon>Araneoidea</taxon>
        <taxon>Araneidae</taxon>
        <taxon>Larinioides</taxon>
    </lineage>
</organism>
<dbReference type="AlphaFoldDB" id="A0AAV2BW73"/>
<reference evidence="1 2" key="1">
    <citation type="submission" date="2024-04" db="EMBL/GenBank/DDBJ databases">
        <authorList>
            <person name="Rising A."/>
            <person name="Reimegard J."/>
            <person name="Sonavane S."/>
            <person name="Akerstrom W."/>
            <person name="Nylinder S."/>
            <person name="Hedman E."/>
            <person name="Kallberg Y."/>
        </authorList>
    </citation>
    <scope>NUCLEOTIDE SEQUENCE [LARGE SCALE GENOMIC DNA]</scope>
</reference>
<evidence type="ECO:0000313" key="1">
    <source>
        <dbReference type="EMBL" id="CAL1300520.1"/>
    </source>
</evidence>
<name>A0AAV2BW73_9ARAC</name>
<dbReference type="EMBL" id="CAXIEN010000562">
    <property type="protein sequence ID" value="CAL1300520.1"/>
    <property type="molecule type" value="Genomic_DNA"/>
</dbReference>
<gene>
    <name evidence="1" type="ORF">LARSCL_LOCUS21989</name>
</gene>
<evidence type="ECO:0000313" key="2">
    <source>
        <dbReference type="Proteomes" id="UP001497382"/>
    </source>
</evidence>
<accession>A0AAV2BW73</accession>
<keyword evidence="2" id="KW-1185">Reference proteome</keyword>